<evidence type="ECO:0000256" key="2">
    <source>
        <dbReference type="SAM" id="Phobius"/>
    </source>
</evidence>
<accession>A0ABU1G8A8</accession>
<feature type="transmembrane region" description="Helical" evidence="2">
    <location>
        <begin position="54"/>
        <end position="75"/>
    </location>
</feature>
<feature type="transmembrane region" description="Helical" evidence="2">
    <location>
        <begin position="20"/>
        <end position="42"/>
    </location>
</feature>
<keyword evidence="2" id="KW-1133">Transmembrane helix</keyword>
<dbReference type="RefSeq" id="WP_309766265.1">
    <property type="nucleotide sequence ID" value="NZ_JARWAI010000001.1"/>
</dbReference>
<protein>
    <submittedName>
        <fullName evidence="3">Uncharacterized protein</fullName>
    </submittedName>
</protein>
<proteinExistence type="predicted"/>
<keyword evidence="4" id="KW-1185">Reference proteome</keyword>
<evidence type="ECO:0000313" key="3">
    <source>
        <dbReference type="EMBL" id="MDR5873299.1"/>
    </source>
</evidence>
<feature type="compositionally biased region" description="Polar residues" evidence="1">
    <location>
        <begin position="229"/>
        <end position="246"/>
    </location>
</feature>
<keyword evidence="2" id="KW-0472">Membrane</keyword>
<gene>
    <name evidence="3" type="ORF">QC815_00030</name>
</gene>
<reference evidence="3 4" key="1">
    <citation type="submission" date="2023-04" db="EMBL/GenBank/DDBJ databases">
        <title>A long-awaited taxogenomic arrangement of the family Halomonadaceae.</title>
        <authorList>
            <person name="De La Haba R."/>
            <person name="Chuvochina M."/>
            <person name="Wittouck S."/>
            <person name="Arahal D.R."/>
            <person name="Sanchez-Porro C."/>
            <person name="Hugenholtz P."/>
            <person name="Ventosa A."/>
        </authorList>
    </citation>
    <scope>NUCLEOTIDE SEQUENCE [LARGE SCALE GENOMIC DNA]</scope>
    <source>
        <strain evidence="3 4">DSM 18042</strain>
    </source>
</reference>
<comment type="caution">
    <text evidence="3">The sequence shown here is derived from an EMBL/GenBank/DDBJ whole genome shotgun (WGS) entry which is preliminary data.</text>
</comment>
<dbReference type="EMBL" id="JARWAI010000001">
    <property type="protein sequence ID" value="MDR5873299.1"/>
    <property type="molecule type" value="Genomic_DNA"/>
</dbReference>
<evidence type="ECO:0000256" key="1">
    <source>
        <dbReference type="SAM" id="MobiDB-lite"/>
    </source>
</evidence>
<dbReference type="Proteomes" id="UP001269267">
    <property type="component" value="Unassembled WGS sequence"/>
</dbReference>
<organism evidence="3 4">
    <name type="scientific">Vreelandella gomseomensis</name>
    <dbReference type="NCBI Taxonomy" id="370766"/>
    <lineage>
        <taxon>Bacteria</taxon>
        <taxon>Pseudomonadati</taxon>
        <taxon>Pseudomonadota</taxon>
        <taxon>Gammaproteobacteria</taxon>
        <taxon>Oceanospirillales</taxon>
        <taxon>Halomonadaceae</taxon>
        <taxon>Vreelandella</taxon>
    </lineage>
</organism>
<sequence>MNREIFQKQYDFELEQRNGIASATNTPIVALTILGGALTSIINGFNYNYNLVTYYFIGCIVLSAVSMLVCIYKVVRTFLGYSYQKVPAAKELKHYLNQLKDWHNSNGSDEASAYKDFDEYFDERLSEAADFNSQNNIARGNYLHDATAAVVIAFIFLFAASPSYVYQKVSHKETVYQVHLTNEENVMAENESGNNGQQSNPTPSAAPVQNPSAAPKPTGPQNVVFKGNTKGNNVQASNSSGSDKNS</sequence>
<feature type="compositionally biased region" description="Polar residues" evidence="1">
    <location>
        <begin position="191"/>
        <end position="212"/>
    </location>
</feature>
<name>A0ABU1G8A8_9GAMM</name>
<keyword evidence="2" id="KW-0812">Transmembrane</keyword>
<feature type="transmembrane region" description="Helical" evidence="2">
    <location>
        <begin position="146"/>
        <end position="166"/>
    </location>
</feature>
<evidence type="ECO:0000313" key="4">
    <source>
        <dbReference type="Proteomes" id="UP001269267"/>
    </source>
</evidence>
<feature type="region of interest" description="Disordered" evidence="1">
    <location>
        <begin position="189"/>
        <end position="246"/>
    </location>
</feature>